<dbReference type="InterPro" id="IPR005094">
    <property type="entry name" value="Endonuclease_MobA/VirD2"/>
</dbReference>
<evidence type="ECO:0000256" key="1">
    <source>
        <dbReference type="SAM" id="MobiDB-lite"/>
    </source>
</evidence>
<feature type="compositionally biased region" description="Basic and acidic residues" evidence="1">
    <location>
        <begin position="340"/>
        <end position="350"/>
    </location>
</feature>
<protein>
    <recommendedName>
        <fullName evidence="2">MobA/VirD2-like nuclease domain-containing protein</fullName>
    </recommendedName>
</protein>
<name>A0A9E7ZQU8_9HYPH</name>
<evidence type="ECO:0000259" key="2">
    <source>
        <dbReference type="Pfam" id="PF03432"/>
    </source>
</evidence>
<dbReference type="Pfam" id="PF03432">
    <property type="entry name" value="Relaxase"/>
    <property type="match status" value="1"/>
</dbReference>
<dbReference type="EMBL" id="CP102774">
    <property type="protein sequence ID" value="UZF88624.1"/>
    <property type="molecule type" value="Genomic_DNA"/>
</dbReference>
<proteinExistence type="predicted"/>
<accession>A0A9E7ZQU8</accession>
<dbReference type="AlphaFoldDB" id="A0A9E7ZQU8"/>
<organism evidence="3">
    <name type="scientific">Bosea sp. NBC_00436</name>
    <dbReference type="NCBI Taxonomy" id="2969620"/>
    <lineage>
        <taxon>Bacteria</taxon>
        <taxon>Pseudomonadati</taxon>
        <taxon>Pseudomonadota</taxon>
        <taxon>Alphaproteobacteria</taxon>
        <taxon>Hyphomicrobiales</taxon>
        <taxon>Boseaceae</taxon>
        <taxon>Bosea</taxon>
    </lineage>
</organism>
<evidence type="ECO:0000313" key="3">
    <source>
        <dbReference type="EMBL" id="UZF88624.1"/>
    </source>
</evidence>
<feature type="compositionally biased region" description="Basic and acidic residues" evidence="1">
    <location>
        <begin position="303"/>
        <end position="323"/>
    </location>
</feature>
<reference evidence="3" key="1">
    <citation type="submission" date="2022-08" db="EMBL/GenBank/DDBJ databases">
        <title>Complete Genome Sequences of 2 Bosea sp. soil isolates.</title>
        <authorList>
            <person name="Alvarez Arevalo M."/>
            <person name="Sterndorff E.B."/>
            <person name="Faurdal D."/>
            <person name="Joergensen T.S."/>
            <person name="Weber T."/>
        </authorList>
    </citation>
    <scope>NUCLEOTIDE SEQUENCE</scope>
    <source>
        <strain evidence="3">NBC_00436</strain>
    </source>
</reference>
<sequence>MISGATRGQGGRALSAHLLRAEKGQTVEVVPARGVVERLDLHVQLREIVALSAGGRTDRPVYHVHADPPPDAPDCQAALAAWWSAFEREFGLEGQPYCGAQHLKNDRRHEHRAYGLVRTDGRLVDLRNDYQRRTYVNIIVAHRLGLAPAPTPHARAVVHRLAAEGRTDILEWMKGHDLIDAPKPIAPVTPTERLVEARTGIALATVRDACLAAWKASTDGSGLERELHQRGLRLAQGRSGPVVVDASGTAHSLARAIGAASRLADGERIPAAAVKAKLTGMNLEEWNGQARRDPGRGAGPAERTGRAADGTDRGRGGERRSDPLARGGAGANRPCGESPGRGDHQAGERDLRFAIPSQRAFARARLRRMLSGVDWRAVHQAEHLAEELRAISARRAGPWVPGATDIWGVPLP</sequence>
<feature type="domain" description="MobA/VirD2-like nuclease" evidence="2">
    <location>
        <begin position="55"/>
        <end position="134"/>
    </location>
</feature>
<gene>
    <name evidence="3" type="ORF">NWE54_07490</name>
</gene>
<feature type="region of interest" description="Disordered" evidence="1">
    <location>
        <begin position="285"/>
        <end position="350"/>
    </location>
</feature>